<dbReference type="Gene3D" id="3.30.420.10">
    <property type="entry name" value="Ribonuclease H-like superfamily/Ribonuclease H"/>
    <property type="match status" value="1"/>
</dbReference>
<dbReference type="EMBL" id="BGPR01136959">
    <property type="protein sequence ID" value="GBN59013.1"/>
    <property type="molecule type" value="Genomic_DNA"/>
</dbReference>
<evidence type="ECO:0000256" key="2">
    <source>
        <dbReference type="ARBA" id="ARBA00022679"/>
    </source>
</evidence>
<dbReference type="PROSITE" id="PS50994">
    <property type="entry name" value="INTEGRASE"/>
    <property type="match status" value="1"/>
</dbReference>
<proteinExistence type="predicted"/>
<dbReference type="InterPro" id="IPR001584">
    <property type="entry name" value="Integrase_cat-core"/>
</dbReference>
<dbReference type="CDD" id="cd09274">
    <property type="entry name" value="RNase_HI_RT_Ty3"/>
    <property type="match status" value="1"/>
</dbReference>
<dbReference type="InterPro" id="IPR043502">
    <property type="entry name" value="DNA/RNA_pol_sf"/>
</dbReference>
<keyword evidence="6" id="KW-0378">Hydrolase</keyword>
<name>A0A4Y2Q7E0_ARAVE</name>
<evidence type="ECO:0000256" key="4">
    <source>
        <dbReference type="ARBA" id="ARBA00022722"/>
    </source>
</evidence>
<dbReference type="PANTHER" id="PTHR37984">
    <property type="entry name" value="PROTEIN CBG26694"/>
    <property type="match status" value="1"/>
</dbReference>
<keyword evidence="10" id="KW-1185">Reference proteome</keyword>
<accession>A0A4Y2Q7E0</accession>
<dbReference type="InterPro" id="IPR012337">
    <property type="entry name" value="RNaseH-like_sf"/>
</dbReference>
<dbReference type="Gene3D" id="1.10.340.70">
    <property type="match status" value="1"/>
</dbReference>
<keyword evidence="3" id="KW-0548">Nucleotidyltransferase</keyword>
<evidence type="ECO:0000259" key="8">
    <source>
        <dbReference type="PROSITE" id="PS50994"/>
    </source>
</evidence>
<evidence type="ECO:0000256" key="7">
    <source>
        <dbReference type="ARBA" id="ARBA00022918"/>
    </source>
</evidence>
<keyword evidence="7" id="KW-0695">RNA-directed DNA polymerase</keyword>
<sequence length="695" mass="79585">SLPDFSKPFVLCSDASKFSLGAVLMQEDENGFQHPVAFASRKLGPTEIKYSVCEKEALGILFAITHFKNYLYGSEFIVYCDQQSLSKIKTQKDPTSRIARWFLTLQEYTYKIIHKPGRLNFMADYLSRAKYPKEDSENDKEIHEVHAVDADCTEFEFKLCSVPTEELICKQKNDSYCNNIKLKLESNFEFSPKSPKFFIKNGLLLCYRNDTGRHNSKAKLVVPQSLVHNVLQLCHDNNSVAHAGLSRTLKRVKINYFWHGLYGTVKNYVASCHSCIQRRGFSKNSKAPIQKIPTADYPFQKCAFDAVGPLVTSTNGNKWLIVISDYFTRYAEAYPVQNIQSSTVAKVLLDFISRHGIMETLHSDRGSNFLSEAMMEVYKKLGISKRHTLSYNPRSNGVVEKLNKTLIDSLSHLVTQNQENWCEQIPLALMAFRNAYHRTVHEKPSYLLYGRDIVMPYDIIFSDPSRTYSDTPSYAQQLVNRLQSSFALVKDHLERAADDNTKYNKELPKTKQISVGDLVYLHTPRVKVHTSKKLAMQNQGPFRVVNQFSPVVFEIQHINQPTNKQTVHLNRIVKVMERKVFPDVHDDEINPTSQNEIVSQNNMPSEEEIQKLYPPYTLPYKDLGDDQQILFRINDDTSTPTIPPVTNVSDRNQSSNVIQVQAPVIPPLKTPAVLTQRRCPYDLRPRDINGFVTNK</sequence>
<protein>
    <recommendedName>
        <fullName evidence="1">RNA-directed DNA polymerase</fullName>
        <ecNumber evidence="1">2.7.7.49</ecNumber>
    </recommendedName>
</protein>
<dbReference type="GO" id="GO:0042575">
    <property type="term" value="C:DNA polymerase complex"/>
    <property type="evidence" value="ECO:0007669"/>
    <property type="project" value="UniProtKB-ARBA"/>
</dbReference>
<dbReference type="Proteomes" id="UP000499080">
    <property type="component" value="Unassembled WGS sequence"/>
</dbReference>
<dbReference type="InterPro" id="IPR041588">
    <property type="entry name" value="Integrase_H2C2"/>
</dbReference>
<keyword evidence="2" id="KW-0808">Transferase</keyword>
<dbReference type="Pfam" id="PF17917">
    <property type="entry name" value="RT_RNaseH"/>
    <property type="match status" value="1"/>
</dbReference>
<dbReference type="Pfam" id="PF17921">
    <property type="entry name" value="Integrase_H2C2"/>
    <property type="match status" value="1"/>
</dbReference>
<comment type="caution">
    <text evidence="9">The sequence shown here is derived from an EMBL/GenBank/DDBJ whole genome shotgun (WGS) entry which is preliminary data.</text>
</comment>
<dbReference type="OrthoDB" id="6429334at2759"/>
<dbReference type="Gene3D" id="3.10.20.370">
    <property type="match status" value="1"/>
</dbReference>
<dbReference type="FunFam" id="3.10.20.370:FF:000001">
    <property type="entry name" value="Retrovirus-related Pol polyprotein from transposon 17.6-like protein"/>
    <property type="match status" value="1"/>
</dbReference>
<dbReference type="InterPro" id="IPR041373">
    <property type="entry name" value="RT_RNaseH"/>
</dbReference>
<keyword evidence="5" id="KW-0255">Endonuclease</keyword>
<evidence type="ECO:0000256" key="5">
    <source>
        <dbReference type="ARBA" id="ARBA00022759"/>
    </source>
</evidence>
<dbReference type="Pfam" id="PF00665">
    <property type="entry name" value="rve"/>
    <property type="match status" value="1"/>
</dbReference>
<dbReference type="EC" id="2.7.7.49" evidence="1"/>
<evidence type="ECO:0000256" key="3">
    <source>
        <dbReference type="ARBA" id="ARBA00022695"/>
    </source>
</evidence>
<dbReference type="PANTHER" id="PTHR37984:SF5">
    <property type="entry name" value="PROTEIN NYNRIN-LIKE"/>
    <property type="match status" value="1"/>
</dbReference>
<dbReference type="GO" id="GO:0003676">
    <property type="term" value="F:nucleic acid binding"/>
    <property type="evidence" value="ECO:0007669"/>
    <property type="project" value="InterPro"/>
</dbReference>
<dbReference type="FunFam" id="1.10.340.70:FF:000001">
    <property type="entry name" value="Retrovirus-related Pol polyprotein from transposon gypsy-like Protein"/>
    <property type="match status" value="1"/>
</dbReference>
<evidence type="ECO:0000256" key="6">
    <source>
        <dbReference type="ARBA" id="ARBA00022801"/>
    </source>
</evidence>
<feature type="non-terminal residue" evidence="9">
    <location>
        <position position="1"/>
    </location>
</feature>
<evidence type="ECO:0000256" key="1">
    <source>
        <dbReference type="ARBA" id="ARBA00012493"/>
    </source>
</evidence>
<gene>
    <name evidence="9" type="primary">Tf2-11_65</name>
    <name evidence="9" type="ORF">AVEN_162697_1</name>
</gene>
<dbReference type="Pfam" id="PF22938">
    <property type="entry name" value="Integrase_p58_C"/>
    <property type="match status" value="1"/>
</dbReference>
<evidence type="ECO:0000313" key="10">
    <source>
        <dbReference type="Proteomes" id="UP000499080"/>
    </source>
</evidence>
<dbReference type="AlphaFoldDB" id="A0A4Y2Q7E0"/>
<dbReference type="GO" id="GO:0003964">
    <property type="term" value="F:RNA-directed DNA polymerase activity"/>
    <property type="evidence" value="ECO:0007669"/>
    <property type="project" value="UniProtKB-KW"/>
</dbReference>
<dbReference type="InterPro" id="IPR036397">
    <property type="entry name" value="RNaseH_sf"/>
</dbReference>
<dbReference type="FunFam" id="3.30.420.10:FF:000032">
    <property type="entry name" value="Retrovirus-related Pol polyprotein from transposon 297-like Protein"/>
    <property type="match status" value="1"/>
</dbReference>
<organism evidence="9 10">
    <name type="scientific">Araneus ventricosus</name>
    <name type="common">Orbweaver spider</name>
    <name type="synonym">Epeira ventricosa</name>
    <dbReference type="NCBI Taxonomy" id="182803"/>
    <lineage>
        <taxon>Eukaryota</taxon>
        <taxon>Metazoa</taxon>
        <taxon>Ecdysozoa</taxon>
        <taxon>Arthropoda</taxon>
        <taxon>Chelicerata</taxon>
        <taxon>Arachnida</taxon>
        <taxon>Araneae</taxon>
        <taxon>Araneomorphae</taxon>
        <taxon>Entelegynae</taxon>
        <taxon>Araneoidea</taxon>
        <taxon>Araneidae</taxon>
        <taxon>Araneus</taxon>
    </lineage>
</organism>
<dbReference type="SUPFAM" id="SSF56672">
    <property type="entry name" value="DNA/RNA polymerases"/>
    <property type="match status" value="1"/>
</dbReference>
<reference evidence="9 10" key="1">
    <citation type="journal article" date="2019" name="Sci. Rep.">
        <title>Orb-weaving spider Araneus ventricosus genome elucidates the spidroin gene catalogue.</title>
        <authorList>
            <person name="Kono N."/>
            <person name="Nakamura H."/>
            <person name="Ohtoshi R."/>
            <person name="Moran D.A.P."/>
            <person name="Shinohara A."/>
            <person name="Yoshida Y."/>
            <person name="Fujiwara M."/>
            <person name="Mori M."/>
            <person name="Tomita M."/>
            <person name="Arakawa K."/>
        </authorList>
    </citation>
    <scope>NUCLEOTIDE SEQUENCE [LARGE SCALE GENOMIC DNA]</scope>
</reference>
<dbReference type="InterPro" id="IPR050951">
    <property type="entry name" value="Retrovirus_Pol_polyprotein"/>
</dbReference>
<keyword evidence="4" id="KW-0540">Nuclease</keyword>
<dbReference type="SUPFAM" id="SSF53098">
    <property type="entry name" value="Ribonuclease H-like"/>
    <property type="match status" value="1"/>
</dbReference>
<dbReference type="GO" id="GO:0015074">
    <property type="term" value="P:DNA integration"/>
    <property type="evidence" value="ECO:0007669"/>
    <property type="project" value="InterPro"/>
</dbReference>
<evidence type="ECO:0000313" key="9">
    <source>
        <dbReference type="EMBL" id="GBN59013.1"/>
    </source>
</evidence>
<dbReference type="GO" id="GO:0016787">
    <property type="term" value="F:hydrolase activity"/>
    <property type="evidence" value="ECO:0007669"/>
    <property type="project" value="UniProtKB-KW"/>
</dbReference>
<dbReference type="GO" id="GO:0004519">
    <property type="term" value="F:endonuclease activity"/>
    <property type="evidence" value="ECO:0007669"/>
    <property type="project" value="UniProtKB-KW"/>
</dbReference>
<feature type="domain" description="Integrase catalytic" evidence="8">
    <location>
        <begin position="294"/>
        <end position="452"/>
    </location>
</feature>
<dbReference type="InterPro" id="IPR054465">
    <property type="entry name" value="Integrase_p58-like_C"/>
</dbReference>